<protein>
    <submittedName>
        <fullName evidence="2">Uncharacterized protein</fullName>
    </submittedName>
</protein>
<sequence length="116" mass="12174">MSDDEGTGAGGSKAKNIAALVSSIKTTTSAIQTMHTRNDDSSHWNEYTAMAERFLGMVGKTSMAPLLRNMAIRLRKLEAILGIPADRSVTCGVVPGDVVTNPGTDSTSDMTSNAAK</sequence>
<proteinExistence type="predicted"/>
<evidence type="ECO:0000313" key="3">
    <source>
        <dbReference type="Proteomes" id="UP001153069"/>
    </source>
</evidence>
<keyword evidence="3" id="KW-1185">Reference proteome</keyword>
<organism evidence="2 3">
    <name type="scientific">Seminavis robusta</name>
    <dbReference type="NCBI Taxonomy" id="568900"/>
    <lineage>
        <taxon>Eukaryota</taxon>
        <taxon>Sar</taxon>
        <taxon>Stramenopiles</taxon>
        <taxon>Ochrophyta</taxon>
        <taxon>Bacillariophyta</taxon>
        <taxon>Bacillariophyceae</taxon>
        <taxon>Bacillariophycidae</taxon>
        <taxon>Naviculales</taxon>
        <taxon>Naviculaceae</taxon>
        <taxon>Seminavis</taxon>
    </lineage>
</organism>
<dbReference type="AlphaFoldDB" id="A0A9N8HMJ0"/>
<feature type="compositionally biased region" description="Polar residues" evidence="1">
    <location>
        <begin position="101"/>
        <end position="116"/>
    </location>
</feature>
<accession>A0A9N8HMJ0</accession>
<evidence type="ECO:0000313" key="2">
    <source>
        <dbReference type="EMBL" id="CAB9518065.1"/>
    </source>
</evidence>
<comment type="caution">
    <text evidence="2">The sequence shown here is derived from an EMBL/GenBank/DDBJ whole genome shotgun (WGS) entry which is preliminary data.</text>
</comment>
<gene>
    <name evidence="2" type="ORF">SEMRO_903_G218290.1</name>
</gene>
<reference evidence="2" key="1">
    <citation type="submission" date="2020-06" db="EMBL/GenBank/DDBJ databases">
        <authorList>
            <consortium name="Plant Systems Biology data submission"/>
        </authorList>
    </citation>
    <scope>NUCLEOTIDE SEQUENCE</scope>
    <source>
        <strain evidence="2">D6</strain>
    </source>
</reference>
<evidence type="ECO:0000256" key="1">
    <source>
        <dbReference type="SAM" id="MobiDB-lite"/>
    </source>
</evidence>
<feature type="region of interest" description="Disordered" evidence="1">
    <location>
        <begin position="97"/>
        <end position="116"/>
    </location>
</feature>
<dbReference type="EMBL" id="CAICTM010000901">
    <property type="protein sequence ID" value="CAB9518065.1"/>
    <property type="molecule type" value="Genomic_DNA"/>
</dbReference>
<name>A0A9N8HMJ0_9STRA</name>
<dbReference type="Proteomes" id="UP001153069">
    <property type="component" value="Unassembled WGS sequence"/>
</dbReference>